<dbReference type="Pfam" id="PF03166">
    <property type="entry name" value="MH2"/>
    <property type="match status" value="1"/>
</dbReference>
<evidence type="ECO:0000259" key="9">
    <source>
        <dbReference type="PROSITE" id="PS51075"/>
    </source>
</evidence>
<dbReference type="Gene3D" id="2.60.200.10">
    <property type="match status" value="1"/>
</dbReference>
<comment type="subcellular location">
    <subcellularLocation>
        <location evidence="7">Cytoplasm</location>
    </subcellularLocation>
    <subcellularLocation>
        <location evidence="7">Nucleus</location>
    </subcellularLocation>
</comment>
<dbReference type="GO" id="GO:0071144">
    <property type="term" value="C:heteromeric SMAD protein complex"/>
    <property type="evidence" value="ECO:0007669"/>
    <property type="project" value="TreeGrafter"/>
</dbReference>
<feature type="compositionally biased region" description="Low complexity" evidence="8">
    <location>
        <begin position="231"/>
        <end position="248"/>
    </location>
</feature>
<keyword evidence="2" id="KW-0479">Metal-binding</keyword>
<dbReference type="GO" id="GO:0000981">
    <property type="term" value="F:DNA-binding transcription factor activity, RNA polymerase II-specific"/>
    <property type="evidence" value="ECO:0007669"/>
    <property type="project" value="TreeGrafter"/>
</dbReference>
<dbReference type="InterPro" id="IPR013019">
    <property type="entry name" value="MAD_homology_MH1"/>
</dbReference>
<feature type="compositionally biased region" description="Polar residues" evidence="8">
    <location>
        <begin position="216"/>
        <end position="230"/>
    </location>
</feature>
<dbReference type="GO" id="GO:0009653">
    <property type="term" value="P:anatomical structure morphogenesis"/>
    <property type="evidence" value="ECO:0007669"/>
    <property type="project" value="TreeGrafter"/>
</dbReference>
<dbReference type="GO" id="GO:0060395">
    <property type="term" value="P:SMAD protein signal transduction"/>
    <property type="evidence" value="ECO:0007669"/>
    <property type="project" value="TreeGrafter"/>
</dbReference>
<dbReference type="SMART" id="SM00524">
    <property type="entry name" value="DWB"/>
    <property type="match status" value="1"/>
</dbReference>
<evidence type="ECO:0000313" key="11">
    <source>
        <dbReference type="Ensembl" id="ENSPMRP00000030210.1"/>
    </source>
</evidence>
<dbReference type="SUPFAM" id="SSF56366">
    <property type="entry name" value="SMAD MH1 domain"/>
    <property type="match status" value="1"/>
</dbReference>
<dbReference type="InterPro" id="IPR036578">
    <property type="entry name" value="SMAD_MH1_sf"/>
</dbReference>
<comment type="similarity">
    <text evidence="1 7">Belongs to the dwarfin/SMAD family.</text>
</comment>
<dbReference type="GO" id="GO:0070411">
    <property type="term" value="F:I-SMAD binding"/>
    <property type="evidence" value="ECO:0007669"/>
    <property type="project" value="TreeGrafter"/>
</dbReference>
<dbReference type="AlphaFoldDB" id="A0A670K241"/>
<reference evidence="11" key="2">
    <citation type="submission" date="2025-09" db="UniProtKB">
        <authorList>
            <consortium name="Ensembl"/>
        </authorList>
    </citation>
    <scope>IDENTIFICATION</scope>
</reference>
<dbReference type="Gene3D" id="3.90.520.10">
    <property type="entry name" value="SMAD MH1 domain"/>
    <property type="match status" value="1"/>
</dbReference>
<reference evidence="11" key="1">
    <citation type="submission" date="2025-08" db="UniProtKB">
        <authorList>
            <consortium name="Ensembl"/>
        </authorList>
    </citation>
    <scope>IDENTIFICATION</scope>
</reference>
<dbReference type="GO" id="GO:0000978">
    <property type="term" value="F:RNA polymerase II cis-regulatory region sequence-specific DNA binding"/>
    <property type="evidence" value="ECO:0007669"/>
    <property type="project" value="TreeGrafter"/>
</dbReference>
<feature type="domain" description="MH2" evidence="10">
    <location>
        <begin position="271"/>
        <end position="458"/>
    </location>
</feature>
<evidence type="ECO:0000256" key="2">
    <source>
        <dbReference type="ARBA" id="ARBA00022723"/>
    </source>
</evidence>
<dbReference type="OMA" id="STVIHYL"/>
<keyword evidence="12" id="KW-1185">Reference proteome</keyword>
<dbReference type="Ensembl" id="ENSPMRT00000032033.1">
    <property type="protein sequence ID" value="ENSPMRP00000030210.1"/>
    <property type="gene ID" value="ENSPMRG00000019531.1"/>
</dbReference>
<protein>
    <recommendedName>
        <fullName evidence="7">Mothers against decapentaplegic homolog</fullName>
        <shortName evidence="7">MAD homolog</shortName>
        <shortName evidence="7">Mothers against DPP homolog</shortName>
    </recommendedName>
    <alternativeName>
        <fullName evidence="7">SMAD family member</fullName>
    </alternativeName>
</protein>
<dbReference type="PANTHER" id="PTHR13703">
    <property type="entry name" value="SMAD"/>
    <property type="match status" value="1"/>
</dbReference>
<dbReference type="PROSITE" id="PS51075">
    <property type="entry name" value="MH1"/>
    <property type="match status" value="1"/>
</dbReference>
<keyword evidence="7" id="KW-0963">Cytoplasm</keyword>
<evidence type="ECO:0000256" key="1">
    <source>
        <dbReference type="ARBA" id="ARBA00005545"/>
    </source>
</evidence>
<dbReference type="InterPro" id="IPR003619">
    <property type="entry name" value="MAD_homology1_Dwarfin-type"/>
</dbReference>
<dbReference type="SUPFAM" id="SSF49879">
    <property type="entry name" value="SMAD/FHA domain"/>
    <property type="match status" value="1"/>
</dbReference>
<sequence>MSPPFFAAATVKRLLAWKMLTFNEQEGKVYENAVKTLVRKTHLSKQLGELEKAISTQNPGTKCITITRPLFEQMYASCGNNFPHTLFCRLWRWPEVQSHDDLRSMETCANAYKKQKSKVCVNPYHFEKVEKCISEPVFTLLQSSSAPVDPPIQPEAPASYPSLEDHSYHAPGNSNLQASFVPGSSSTSVPGSSTSVPESSTYGPGSSTSGPESSTFLPGSSTFVPESSTYVPGSSTSGPESSTSVPGSTLVIPAPSNVNIKPVPYSEPAFWCSITYYELGQRVGESFHAYQHSVIVDGGTDPINAERFCLGQQTNIHRDSEVEQARMYIREGVRLCYEDGDVSLECLSKTPVFVQSLMCNQRYGVLPNTVIKIPKECNLKIFRKDVFGESLSKAATRGFEAVYQLMKMCIIRMSFVKPWGLEHKRQTLASVPCWIEIHLNGPLQWLDKVLKQLGSPTT</sequence>
<keyword evidence="3" id="KW-0862">Zinc</keyword>
<dbReference type="Proteomes" id="UP000472272">
    <property type="component" value="Unplaced"/>
</dbReference>
<dbReference type="SMART" id="SM00523">
    <property type="entry name" value="DWA"/>
    <property type="match status" value="1"/>
</dbReference>
<evidence type="ECO:0000256" key="5">
    <source>
        <dbReference type="ARBA" id="ARBA00023163"/>
    </source>
</evidence>
<feature type="compositionally biased region" description="Low complexity" evidence="8">
    <location>
        <begin position="179"/>
        <end position="215"/>
    </location>
</feature>
<dbReference type="Pfam" id="PF03165">
    <property type="entry name" value="MH1"/>
    <property type="match status" value="1"/>
</dbReference>
<evidence type="ECO:0000256" key="8">
    <source>
        <dbReference type="SAM" id="MobiDB-lite"/>
    </source>
</evidence>
<keyword evidence="6 7" id="KW-0539">Nucleus</keyword>
<keyword evidence="4 7" id="KW-0805">Transcription regulation</keyword>
<evidence type="ECO:0000313" key="12">
    <source>
        <dbReference type="Proteomes" id="UP000472272"/>
    </source>
</evidence>
<dbReference type="GO" id="GO:0005737">
    <property type="term" value="C:cytoplasm"/>
    <property type="evidence" value="ECO:0007669"/>
    <property type="project" value="UniProtKB-SubCell"/>
</dbReference>
<dbReference type="GO" id="GO:0046872">
    <property type="term" value="F:metal ion binding"/>
    <property type="evidence" value="ECO:0007669"/>
    <property type="project" value="UniProtKB-KW"/>
</dbReference>
<evidence type="ECO:0000259" key="10">
    <source>
        <dbReference type="PROSITE" id="PS51076"/>
    </source>
</evidence>
<dbReference type="InterPro" id="IPR001132">
    <property type="entry name" value="SMAD_dom_Dwarfin-type"/>
</dbReference>
<dbReference type="InterPro" id="IPR017855">
    <property type="entry name" value="SMAD-like_dom_sf"/>
</dbReference>
<keyword evidence="5 7" id="KW-0804">Transcription</keyword>
<evidence type="ECO:0000256" key="7">
    <source>
        <dbReference type="RuleBase" id="RU361195"/>
    </source>
</evidence>
<evidence type="ECO:0000256" key="4">
    <source>
        <dbReference type="ARBA" id="ARBA00023015"/>
    </source>
</evidence>
<accession>A0A670K241</accession>
<dbReference type="GeneTree" id="ENSGT00940000153499"/>
<proteinExistence type="inferred from homology"/>
<name>A0A670K241_PODMU</name>
<dbReference type="InterPro" id="IPR013790">
    <property type="entry name" value="Dwarfin"/>
</dbReference>
<dbReference type="InterPro" id="IPR008984">
    <property type="entry name" value="SMAD_FHA_dom_sf"/>
</dbReference>
<evidence type="ECO:0000256" key="6">
    <source>
        <dbReference type="ARBA" id="ARBA00023242"/>
    </source>
</evidence>
<feature type="domain" description="MH1" evidence="9">
    <location>
        <begin position="9"/>
        <end position="135"/>
    </location>
</feature>
<dbReference type="PANTHER" id="PTHR13703:SF25">
    <property type="entry name" value="MOTHERS AGAINST DECAPENTAPLEGIC HOMOLOG"/>
    <property type="match status" value="1"/>
</dbReference>
<organism evidence="11 12">
    <name type="scientific">Podarcis muralis</name>
    <name type="common">Wall lizard</name>
    <name type="synonym">Lacerta muralis</name>
    <dbReference type="NCBI Taxonomy" id="64176"/>
    <lineage>
        <taxon>Eukaryota</taxon>
        <taxon>Metazoa</taxon>
        <taxon>Chordata</taxon>
        <taxon>Craniata</taxon>
        <taxon>Vertebrata</taxon>
        <taxon>Euteleostomi</taxon>
        <taxon>Lepidosauria</taxon>
        <taxon>Squamata</taxon>
        <taxon>Bifurcata</taxon>
        <taxon>Unidentata</taxon>
        <taxon>Episquamata</taxon>
        <taxon>Laterata</taxon>
        <taxon>Lacertibaenia</taxon>
        <taxon>Lacertidae</taxon>
        <taxon>Podarcis</taxon>
    </lineage>
</organism>
<feature type="region of interest" description="Disordered" evidence="8">
    <location>
        <begin position="144"/>
        <end position="248"/>
    </location>
</feature>
<evidence type="ECO:0000256" key="3">
    <source>
        <dbReference type="ARBA" id="ARBA00022833"/>
    </source>
</evidence>
<dbReference type="GO" id="GO:0030154">
    <property type="term" value="P:cell differentiation"/>
    <property type="evidence" value="ECO:0007669"/>
    <property type="project" value="TreeGrafter"/>
</dbReference>
<dbReference type="GO" id="GO:0045944">
    <property type="term" value="P:positive regulation of transcription by RNA polymerase II"/>
    <property type="evidence" value="ECO:0007669"/>
    <property type="project" value="TreeGrafter"/>
</dbReference>
<dbReference type="GO" id="GO:0032924">
    <property type="term" value="P:activin receptor signaling pathway"/>
    <property type="evidence" value="ECO:0007669"/>
    <property type="project" value="TreeGrafter"/>
</dbReference>
<dbReference type="PROSITE" id="PS51076">
    <property type="entry name" value="MH2"/>
    <property type="match status" value="1"/>
</dbReference>